<keyword evidence="12" id="KW-1185">Reference proteome</keyword>
<proteinExistence type="inferred from homology"/>
<evidence type="ECO:0000256" key="10">
    <source>
        <dbReference type="ARBA" id="ARBA00041080"/>
    </source>
</evidence>
<evidence type="ECO:0000256" key="8">
    <source>
        <dbReference type="ARBA" id="ARBA00037822"/>
    </source>
</evidence>
<evidence type="ECO:0000256" key="4">
    <source>
        <dbReference type="ARBA" id="ARBA00022846"/>
    </source>
</evidence>
<comment type="similarity">
    <text evidence="9">Belongs to the flagellar radial spoke RSP9 family.</text>
</comment>
<organism evidence="11 12">
    <name type="scientific">Desmophyllum pertusum</name>
    <dbReference type="NCBI Taxonomy" id="174260"/>
    <lineage>
        <taxon>Eukaryota</taxon>
        <taxon>Metazoa</taxon>
        <taxon>Cnidaria</taxon>
        <taxon>Anthozoa</taxon>
        <taxon>Hexacorallia</taxon>
        <taxon>Scleractinia</taxon>
        <taxon>Caryophylliina</taxon>
        <taxon>Caryophylliidae</taxon>
        <taxon>Desmophyllum</taxon>
    </lineage>
</organism>
<evidence type="ECO:0000313" key="12">
    <source>
        <dbReference type="Proteomes" id="UP001163046"/>
    </source>
</evidence>
<evidence type="ECO:0000256" key="7">
    <source>
        <dbReference type="ARBA" id="ARBA00023273"/>
    </source>
</evidence>
<dbReference type="GO" id="GO:0060091">
    <property type="term" value="C:kinocilium"/>
    <property type="evidence" value="ECO:0007669"/>
    <property type="project" value="UniProtKB-SubCell"/>
</dbReference>
<dbReference type="Pfam" id="PF04712">
    <property type="entry name" value="Radial_spoke"/>
    <property type="match status" value="1"/>
</dbReference>
<dbReference type="GO" id="GO:0044458">
    <property type="term" value="P:motile cilium assembly"/>
    <property type="evidence" value="ECO:0007669"/>
    <property type="project" value="TreeGrafter"/>
</dbReference>
<dbReference type="GO" id="GO:0001534">
    <property type="term" value="C:radial spoke"/>
    <property type="evidence" value="ECO:0007669"/>
    <property type="project" value="InterPro"/>
</dbReference>
<comment type="caution">
    <text evidence="11">The sequence shown here is derived from an EMBL/GenBank/DDBJ whole genome shotgun (WGS) entry which is preliminary data.</text>
</comment>
<keyword evidence="5" id="KW-0969">Cilium</keyword>
<comment type="subcellular location">
    <subcellularLocation>
        <location evidence="8">Cell projection</location>
        <location evidence="8">Kinocilium</location>
    </subcellularLocation>
    <subcellularLocation>
        <location evidence="1">Cytoplasm</location>
        <location evidence="1">Cytoskeleton</location>
        <location evidence="1">Flagellum axoneme</location>
    </subcellularLocation>
</comment>
<accession>A0A9W9YS61</accession>
<evidence type="ECO:0000256" key="3">
    <source>
        <dbReference type="ARBA" id="ARBA00022794"/>
    </source>
</evidence>
<evidence type="ECO:0000256" key="5">
    <source>
        <dbReference type="ARBA" id="ARBA00023069"/>
    </source>
</evidence>
<gene>
    <name evidence="11" type="primary">RSPH9_1</name>
    <name evidence="11" type="ORF">OS493_005406</name>
</gene>
<protein>
    <recommendedName>
        <fullName evidence="10">Radial spoke head protein 9 homolog</fullName>
    </recommendedName>
</protein>
<keyword evidence="2" id="KW-0963">Cytoplasm</keyword>
<evidence type="ECO:0000256" key="2">
    <source>
        <dbReference type="ARBA" id="ARBA00022490"/>
    </source>
</evidence>
<evidence type="ECO:0000313" key="11">
    <source>
        <dbReference type="EMBL" id="KAJ7365302.1"/>
    </source>
</evidence>
<keyword evidence="3" id="KW-0970">Cilium biogenesis/degradation</keyword>
<name>A0A9W9YS61_9CNID</name>
<dbReference type="AlphaFoldDB" id="A0A9W9YS61"/>
<evidence type="ECO:0000256" key="9">
    <source>
        <dbReference type="ARBA" id="ARBA00038319"/>
    </source>
</evidence>
<evidence type="ECO:0000256" key="1">
    <source>
        <dbReference type="ARBA" id="ARBA00004611"/>
    </source>
</evidence>
<keyword evidence="7" id="KW-0966">Cell projection</keyword>
<keyword evidence="4" id="KW-0282">Flagellum</keyword>
<evidence type="ECO:0000256" key="6">
    <source>
        <dbReference type="ARBA" id="ARBA00023212"/>
    </source>
</evidence>
<reference evidence="11" key="1">
    <citation type="submission" date="2023-01" db="EMBL/GenBank/DDBJ databases">
        <title>Genome assembly of the deep-sea coral Lophelia pertusa.</title>
        <authorList>
            <person name="Herrera S."/>
            <person name="Cordes E."/>
        </authorList>
    </citation>
    <scope>NUCLEOTIDE SEQUENCE</scope>
    <source>
        <strain evidence="11">USNM1676648</strain>
        <tissue evidence="11">Polyp</tissue>
    </source>
</reference>
<sequence length="86" mass="9724">MDLEGLHMSIDYVGSSGVVLSTEQKAALQSSLVIVKSNYKFRGVKFWGKILGVKSDYFIVQGVSKDELKDRKTLYSQDCVHWAYCQ</sequence>
<dbReference type="PANTHER" id="PTHR22069:SF0">
    <property type="entry name" value="RADIAL SPOKE HEAD PROTEIN 9 HOMOLOG"/>
    <property type="match status" value="1"/>
</dbReference>
<dbReference type="GO" id="GO:0060294">
    <property type="term" value="P:cilium movement involved in cell motility"/>
    <property type="evidence" value="ECO:0007669"/>
    <property type="project" value="InterPro"/>
</dbReference>
<dbReference type="OrthoDB" id="10258956at2759"/>
<dbReference type="Proteomes" id="UP001163046">
    <property type="component" value="Unassembled WGS sequence"/>
</dbReference>
<dbReference type="EMBL" id="MU827303">
    <property type="protein sequence ID" value="KAJ7365302.1"/>
    <property type="molecule type" value="Genomic_DNA"/>
</dbReference>
<dbReference type="InterPro" id="IPR055316">
    <property type="entry name" value="RSP9"/>
</dbReference>
<keyword evidence="6" id="KW-0206">Cytoskeleton</keyword>
<dbReference type="GO" id="GO:0035082">
    <property type="term" value="P:axoneme assembly"/>
    <property type="evidence" value="ECO:0007669"/>
    <property type="project" value="InterPro"/>
</dbReference>
<dbReference type="InterPro" id="IPR006802">
    <property type="entry name" value="Radial_spoke"/>
</dbReference>
<dbReference type="PANTHER" id="PTHR22069">
    <property type="entry name" value="MITOCHONDRIAL RIBOSOMAL PROTEIN S18"/>
    <property type="match status" value="1"/>
</dbReference>